<comment type="function">
    <text evidence="4">Component of the exocyst complex.</text>
</comment>
<evidence type="ECO:0000256" key="2">
    <source>
        <dbReference type="ARBA" id="ARBA00022448"/>
    </source>
</evidence>
<dbReference type="GO" id="GO:0006887">
    <property type="term" value="P:exocytosis"/>
    <property type="evidence" value="ECO:0007669"/>
    <property type="project" value="UniProtKB-KW"/>
</dbReference>
<reference evidence="7" key="1">
    <citation type="submission" date="2021-01" db="EMBL/GenBank/DDBJ databases">
        <authorList>
            <person name="Corre E."/>
            <person name="Pelletier E."/>
            <person name="Niang G."/>
            <person name="Scheremetjew M."/>
            <person name="Finn R."/>
            <person name="Kale V."/>
            <person name="Holt S."/>
            <person name="Cochrane G."/>
            <person name="Meng A."/>
            <person name="Brown T."/>
            <person name="Cohen L."/>
        </authorList>
    </citation>
    <scope>NUCLEOTIDE SEQUENCE</scope>
    <source>
        <strain evidence="7">NY070348D</strain>
    </source>
</reference>
<accession>A0A7S2RHJ7</accession>
<keyword evidence="3 4" id="KW-0268">Exocytosis</keyword>
<evidence type="ECO:0000256" key="4">
    <source>
        <dbReference type="RuleBase" id="RU365026"/>
    </source>
</evidence>
<dbReference type="AlphaFoldDB" id="A0A7S2RHJ7"/>
<organism evidence="7">
    <name type="scientific">Mucochytrium quahogii</name>
    <dbReference type="NCBI Taxonomy" id="96639"/>
    <lineage>
        <taxon>Eukaryota</taxon>
        <taxon>Sar</taxon>
        <taxon>Stramenopiles</taxon>
        <taxon>Bigyra</taxon>
        <taxon>Labyrinthulomycetes</taxon>
        <taxon>Thraustochytrida</taxon>
        <taxon>Thraustochytriidae</taxon>
        <taxon>Mucochytrium</taxon>
    </lineage>
</organism>
<feature type="domain" description="Exocyst complex subunit Exo70 C-terminal" evidence="6">
    <location>
        <begin position="340"/>
        <end position="722"/>
    </location>
</feature>
<evidence type="ECO:0000256" key="1">
    <source>
        <dbReference type="ARBA" id="ARBA00006756"/>
    </source>
</evidence>
<evidence type="ECO:0000256" key="3">
    <source>
        <dbReference type="ARBA" id="ARBA00022483"/>
    </source>
</evidence>
<keyword evidence="2 4" id="KW-0813">Transport</keyword>
<comment type="similarity">
    <text evidence="1 4">Belongs to the EXO70 family.</text>
</comment>
<dbReference type="Pfam" id="PF03081">
    <property type="entry name" value="Exo70_C"/>
    <property type="match status" value="1"/>
</dbReference>
<feature type="compositionally biased region" description="Polar residues" evidence="5">
    <location>
        <begin position="289"/>
        <end position="315"/>
    </location>
</feature>
<protein>
    <recommendedName>
        <fullName evidence="4">Exocyst subunit Exo70 family protein</fullName>
    </recommendedName>
</protein>
<dbReference type="Gene3D" id="1.20.1280.170">
    <property type="entry name" value="Exocyst complex component Exo70"/>
    <property type="match status" value="2"/>
</dbReference>
<dbReference type="EMBL" id="HBHK01005910">
    <property type="protein sequence ID" value="CAD9671315.1"/>
    <property type="molecule type" value="Transcribed_RNA"/>
</dbReference>
<dbReference type="PANTHER" id="PTHR12542">
    <property type="entry name" value="EXOCYST COMPLEX PROTEIN EXO70"/>
    <property type="match status" value="1"/>
</dbReference>
<feature type="compositionally biased region" description="Basic residues" evidence="5">
    <location>
        <begin position="275"/>
        <end position="285"/>
    </location>
</feature>
<dbReference type="GO" id="GO:0015031">
    <property type="term" value="P:protein transport"/>
    <property type="evidence" value="ECO:0007669"/>
    <property type="project" value="UniProtKB-KW"/>
</dbReference>
<sequence length="738" mass="84476">MVMSEEDVELRLKANIERLKQGLTASGENTKVMVQGLKSFEDKVIKLVNVVKPIHDLTERLSLAQRNINKSLNHFEKIHEHFRTVEEQSILLNQRSLLSSPHKNVRDRYYDSITKVCESYAFLDQRRDFVSAGEVLENLEKLRRFAMSALCSQYEKLLVKHAGTQHDYNAFLLREQVVDDSTDDIMKKHENFPQDVSNQLKELSVCIEECGMQDLLVQHYAQARGNLIITVLNELLQSLWRDEFTDSNTLEGDMPDKLLARTHSLSNVKKSWKQRLSVKGHHKDKKSVDGSSVTSDSHSQSGMISVGSGTFSGTRSGKRNQKRYTREDNGMLVLLDLAVYVFKAEMILSTKVLPTGRAGRKIFLDAMLTSCERLADIGMNTGIDETRNSCSESEILLAMADVVGKIDDLEPKFEKILGPDSSYYKQFCSMPTSPRGKGPPHDFNQSSMSVIPDQPWNLVQTMIVTWRRETIQAIEDAVSVLVRPIDSIPATASVHPASTRLVNFVTRVISGQKVVSSLLAFKTKMSPFEAFAKYIEEVLQKFYAMILDIEHRRELYNDGATMRLFILNNIHYVTKSLNENDQLREQLNGLKLVEQRKEDVDMCKTKYMKMLLTPFLRMIDPTQPVGVNFNTRITSNGKKAIKEHCTMLKTWIENTHGIQMKLEVPDFELRTELRYRIRQNTLAKYAQMYTKLEESGFTSKKKEKHDKYLPYDEKLLSTMISQFYEISETTSNAQALVT</sequence>
<dbReference type="PANTHER" id="PTHR12542:SF41">
    <property type="entry name" value="EXOCYST COMPLEX COMPONENT 7"/>
    <property type="match status" value="1"/>
</dbReference>
<keyword evidence="4" id="KW-0653">Protein transport</keyword>
<dbReference type="InterPro" id="IPR046364">
    <property type="entry name" value="Exo70_C"/>
</dbReference>
<evidence type="ECO:0000259" key="6">
    <source>
        <dbReference type="Pfam" id="PF03081"/>
    </source>
</evidence>
<proteinExistence type="inferred from homology"/>
<dbReference type="GO" id="GO:0005546">
    <property type="term" value="F:phosphatidylinositol-4,5-bisphosphate binding"/>
    <property type="evidence" value="ECO:0007669"/>
    <property type="project" value="InterPro"/>
</dbReference>
<dbReference type="GO" id="GO:0000145">
    <property type="term" value="C:exocyst"/>
    <property type="evidence" value="ECO:0007669"/>
    <property type="project" value="InterPro"/>
</dbReference>
<dbReference type="SUPFAM" id="SSF74788">
    <property type="entry name" value="Cullin repeat-like"/>
    <property type="match status" value="1"/>
</dbReference>
<evidence type="ECO:0000256" key="5">
    <source>
        <dbReference type="SAM" id="MobiDB-lite"/>
    </source>
</evidence>
<dbReference type="InterPro" id="IPR004140">
    <property type="entry name" value="Exo70"/>
</dbReference>
<evidence type="ECO:0000313" key="8">
    <source>
        <dbReference type="EMBL" id="CAD9671317.1"/>
    </source>
</evidence>
<gene>
    <name evidence="7" type="ORF">QSP1433_LOCUS3506</name>
    <name evidence="8" type="ORF">QSP1433_LOCUS3507</name>
</gene>
<name>A0A7S2RHJ7_9STRA</name>
<dbReference type="EMBL" id="HBHK01005911">
    <property type="protein sequence ID" value="CAD9671317.1"/>
    <property type="molecule type" value="Transcribed_RNA"/>
</dbReference>
<dbReference type="InterPro" id="IPR016159">
    <property type="entry name" value="Cullin_repeat-like_dom_sf"/>
</dbReference>
<evidence type="ECO:0000313" key="7">
    <source>
        <dbReference type="EMBL" id="CAD9671315.1"/>
    </source>
</evidence>
<feature type="region of interest" description="Disordered" evidence="5">
    <location>
        <begin position="275"/>
        <end position="323"/>
    </location>
</feature>